<reference evidence="2 3" key="1">
    <citation type="submission" date="2019-11" db="EMBL/GenBank/DDBJ databases">
        <title>Draft genome sequences of five Paenibacillus species of dairy origin.</title>
        <authorList>
            <person name="Olajide A.M."/>
            <person name="Chen S."/>
            <person name="Lapointe G."/>
        </authorList>
    </citation>
    <scope>NUCLEOTIDE SEQUENCE [LARGE SCALE GENOMIC DNA]</scope>
    <source>
        <strain evidence="2 3">2CS3</strain>
    </source>
</reference>
<name>A0A7X2ZFH4_9BACL</name>
<dbReference type="AlphaFoldDB" id="A0A7X2ZFH4"/>
<organism evidence="2 3">
    <name type="scientific">Paenibacillus validus</name>
    <dbReference type="NCBI Taxonomy" id="44253"/>
    <lineage>
        <taxon>Bacteria</taxon>
        <taxon>Bacillati</taxon>
        <taxon>Bacillota</taxon>
        <taxon>Bacilli</taxon>
        <taxon>Bacillales</taxon>
        <taxon>Paenibacillaceae</taxon>
        <taxon>Paenibacillus</taxon>
    </lineage>
</organism>
<dbReference type="PANTHER" id="PTHR40070">
    <property type="entry name" value="UPF0478 PROTEIN YTXG"/>
    <property type="match status" value="1"/>
</dbReference>
<dbReference type="Proteomes" id="UP000450917">
    <property type="component" value="Unassembled WGS sequence"/>
</dbReference>
<feature type="compositionally biased region" description="Basic and acidic residues" evidence="1">
    <location>
        <begin position="141"/>
        <end position="154"/>
    </location>
</feature>
<evidence type="ECO:0000256" key="1">
    <source>
        <dbReference type="SAM" id="MobiDB-lite"/>
    </source>
</evidence>
<sequence length="164" mass="17933">MIIEISVAVVAIAFAALVVFLIQTLRSVSDLLGQTNMVIREMQEQMNGISTEAVELLRHTNEVSVDVRNKLHSIDSVVDSVKNIGDAVQEVTSSVKQASTAVAGTIRNSVPKDPKTAGETAQHVLQTVPIVIELWQKWRERKKAESARPDETHRTAVSAAVPNR</sequence>
<dbReference type="EMBL" id="WNZX01000022">
    <property type="protein sequence ID" value="MUG73186.1"/>
    <property type="molecule type" value="Genomic_DNA"/>
</dbReference>
<dbReference type="SUPFAM" id="SSF58104">
    <property type="entry name" value="Methyl-accepting chemotaxis protein (MCP) signaling domain"/>
    <property type="match status" value="1"/>
</dbReference>
<evidence type="ECO:0000313" key="2">
    <source>
        <dbReference type="EMBL" id="MUG73186.1"/>
    </source>
</evidence>
<gene>
    <name evidence="2" type="ORF">GNP93_21375</name>
</gene>
<accession>A0A7X2ZFH4</accession>
<dbReference type="Pfam" id="PF06103">
    <property type="entry name" value="DUF948"/>
    <property type="match status" value="1"/>
</dbReference>
<protein>
    <submittedName>
        <fullName evidence="2">DUF948 domain-containing protein</fullName>
    </submittedName>
</protein>
<comment type="caution">
    <text evidence="2">The sequence shown here is derived from an EMBL/GenBank/DDBJ whole genome shotgun (WGS) entry which is preliminary data.</text>
</comment>
<keyword evidence="3" id="KW-1185">Reference proteome</keyword>
<dbReference type="Gene3D" id="1.10.287.950">
    <property type="entry name" value="Methyl-accepting chemotaxis protein"/>
    <property type="match status" value="1"/>
</dbReference>
<dbReference type="PANTHER" id="PTHR40070:SF1">
    <property type="entry name" value="UPF0478 PROTEIN YTXG"/>
    <property type="match status" value="1"/>
</dbReference>
<dbReference type="InterPro" id="IPR009293">
    <property type="entry name" value="UPF0478"/>
</dbReference>
<proteinExistence type="predicted"/>
<dbReference type="RefSeq" id="WP_155615473.1">
    <property type="nucleotide sequence ID" value="NZ_WNZX01000022.1"/>
</dbReference>
<evidence type="ECO:0000313" key="3">
    <source>
        <dbReference type="Proteomes" id="UP000450917"/>
    </source>
</evidence>
<feature type="region of interest" description="Disordered" evidence="1">
    <location>
        <begin position="141"/>
        <end position="164"/>
    </location>
</feature>